<dbReference type="KEGG" id="euz:DVS28_a3850"/>
<gene>
    <name evidence="10" type="ORF">DVS28_a3850</name>
</gene>
<evidence type="ECO:0000256" key="4">
    <source>
        <dbReference type="ARBA" id="ARBA00022729"/>
    </source>
</evidence>
<keyword evidence="11" id="KW-1185">Reference proteome</keyword>
<reference evidence="10 11" key="1">
    <citation type="submission" date="2018-09" db="EMBL/GenBank/DDBJ databases">
        <title>Complete genome sequence of Euzebya sp. DY32-46 isolated from seawater of Pacific Ocean.</title>
        <authorList>
            <person name="Xu L."/>
            <person name="Wu Y.-H."/>
            <person name="Xu X.-W."/>
        </authorList>
    </citation>
    <scope>NUCLEOTIDE SEQUENCE [LARGE SCALE GENOMIC DNA]</scope>
    <source>
        <strain evidence="10 11">DY32-46</strain>
    </source>
</reference>
<feature type="signal peptide" evidence="8">
    <location>
        <begin position="1"/>
        <end position="18"/>
    </location>
</feature>
<dbReference type="EMBL" id="CP031165">
    <property type="protein sequence ID" value="AXV08522.1"/>
    <property type="molecule type" value="Genomic_DNA"/>
</dbReference>
<feature type="domain" description="ABC transporter substrate-binding protein PnrA-like" evidence="9">
    <location>
        <begin position="105"/>
        <end position="374"/>
    </location>
</feature>
<evidence type="ECO:0000256" key="7">
    <source>
        <dbReference type="SAM" id="MobiDB-lite"/>
    </source>
</evidence>
<dbReference type="InterPro" id="IPR050957">
    <property type="entry name" value="BMP_lipoprotein"/>
</dbReference>
<dbReference type="PANTHER" id="PTHR34296:SF2">
    <property type="entry name" value="ABC TRANSPORTER GUANOSINE-BINDING PROTEIN NUPN"/>
    <property type="match status" value="1"/>
</dbReference>
<evidence type="ECO:0000256" key="5">
    <source>
        <dbReference type="ARBA" id="ARBA00023136"/>
    </source>
</evidence>
<proteinExistence type="inferred from homology"/>
<dbReference type="SUPFAM" id="SSF53822">
    <property type="entry name" value="Periplasmic binding protein-like I"/>
    <property type="match status" value="1"/>
</dbReference>
<accession>A0A346Y225</accession>
<keyword evidence="4 8" id="KW-0732">Signal</keyword>
<evidence type="ECO:0000256" key="2">
    <source>
        <dbReference type="ARBA" id="ARBA00008610"/>
    </source>
</evidence>
<evidence type="ECO:0000313" key="10">
    <source>
        <dbReference type="EMBL" id="AXV08522.1"/>
    </source>
</evidence>
<keyword evidence="6 10" id="KW-0449">Lipoprotein</keyword>
<dbReference type="CDD" id="cd06354">
    <property type="entry name" value="PBP1_PrnA-like"/>
    <property type="match status" value="1"/>
</dbReference>
<comment type="subcellular location">
    <subcellularLocation>
        <location evidence="1">Cell membrane</location>
        <topology evidence="1">Lipid-anchor</topology>
    </subcellularLocation>
</comment>
<evidence type="ECO:0000259" key="9">
    <source>
        <dbReference type="Pfam" id="PF02608"/>
    </source>
</evidence>
<dbReference type="InterPro" id="IPR028082">
    <property type="entry name" value="Peripla_BP_I"/>
</dbReference>
<feature type="compositionally biased region" description="Acidic residues" evidence="7">
    <location>
        <begin position="21"/>
        <end position="80"/>
    </location>
</feature>
<dbReference type="GO" id="GO:0005886">
    <property type="term" value="C:plasma membrane"/>
    <property type="evidence" value="ECO:0007669"/>
    <property type="project" value="UniProtKB-SubCell"/>
</dbReference>
<keyword evidence="3" id="KW-1003">Cell membrane</keyword>
<evidence type="ECO:0000256" key="6">
    <source>
        <dbReference type="ARBA" id="ARBA00023288"/>
    </source>
</evidence>
<dbReference type="Gene3D" id="3.40.50.2300">
    <property type="match status" value="2"/>
</dbReference>
<dbReference type="Proteomes" id="UP000264006">
    <property type="component" value="Chromosome"/>
</dbReference>
<organism evidence="10 11">
    <name type="scientific">Euzebya pacifica</name>
    <dbReference type="NCBI Taxonomy" id="1608957"/>
    <lineage>
        <taxon>Bacteria</taxon>
        <taxon>Bacillati</taxon>
        <taxon>Actinomycetota</taxon>
        <taxon>Nitriliruptoria</taxon>
        <taxon>Euzebyales</taxon>
    </lineage>
</organism>
<dbReference type="AlphaFoldDB" id="A0A346Y225"/>
<feature type="chain" id="PRO_5016699801" evidence="8">
    <location>
        <begin position="19"/>
        <end position="415"/>
    </location>
</feature>
<evidence type="ECO:0000313" key="11">
    <source>
        <dbReference type="Proteomes" id="UP000264006"/>
    </source>
</evidence>
<evidence type="ECO:0000256" key="1">
    <source>
        <dbReference type="ARBA" id="ARBA00004193"/>
    </source>
</evidence>
<dbReference type="PANTHER" id="PTHR34296">
    <property type="entry name" value="TRANSCRIPTIONAL ACTIVATOR PROTEIN MED"/>
    <property type="match status" value="1"/>
</dbReference>
<sequence>MGLIALLLALSLITAACANDSTDEEATEDAAAATDEEPTEDEMAEEEPTEDEMAEEEPTEDEMAEEEPTEDEATEDEAADASEGGVSIEDSCAQYEGVEVPEDFNVVLVTDIGKVDDGTFNQFANDGMVAAADCLGFESQAIETASEADYATNISTALEADPEVVVTVGFLIADATLEAANANPDVNFIGIDQFQAEYPANYVGVLFREDQGGFLAGAMAGLLTESNTIGVVGGLEVVPPVVRLVNGFEAGAHYIDESINVLKVYTDSFTDPAQGASAAQQFLGEGADVIFGAGGQTGSGGVSAATEAGAWGIGVDQDEYFTTFGGGSSPGSEFLATSAVKRVDLGVFNQIGEALAGSFEGGIYTLDAANGGISYAPFHDASIPEDAAAQLEEVRQGLADGSIETGIDPATGLPL</sequence>
<feature type="region of interest" description="Disordered" evidence="7">
    <location>
        <begin position="19"/>
        <end position="86"/>
    </location>
</feature>
<dbReference type="Pfam" id="PF02608">
    <property type="entry name" value="Bmp"/>
    <property type="match status" value="1"/>
</dbReference>
<evidence type="ECO:0000256" key="3">
    <source>
        <dbReference type="ARBA" id="ARBA00022475"/>
    </source>
</evidence>
<name>A0A346Y225_9ACTN</name>
<keyword evidence="5" id="KW-0472">Membrane</keyword>
<evidence type="ECO:0000256" key="8">
    <source>
        <dbReference type="SAM" id="SignalP"/>
    </source>
</evidence>
<protein>
    <submittedName>
        <fullName evidence="10">Surface lipoprotein</fullName>
    </submittedName>
</protein>
<dbReference type="OrthoDB" id="9784230at2"/>
<dbReference type="InterPro" id="IPR003760">
    <property type="entry name" value="PnrA-like"/>
</dbReference>
<comment type="similarity">
    <text evidence="2">Belongs to the BMP lipoprotein family.</text>
</comment>